<gene>
    <name evidence="2" type="ORF">KUF71_025768</name>
</gene>
<accession>A0AAE1LG00</accession>
<feature type="non-terminal residue" evidence="2">
    <location>
        <position position="1"/>
    </location>
</feature>
<feature type="region of interest" description="Disordered" evidence="1">
    <location>
        <begin position="1"/>
        <end position="83"/>
    </location>
</feature>
<keyword evidence="3" id="KW-1185">Reference proteome</keyword>
<organism evidence="2 3">
    <name type="scientific">Frankliniella fusca</name>
    <dbReference type="NCBI Taxonomy" id="407009"/>
    <lineage>
        <taxon>Eukaryota</taxon>
        <taxon>Metazoa</taxon>
        <taxon>Ecdysozoa</taxon>
        <taxon>Arthropoda</taxon>
        <taxon>Hexapoda</taxon>
        <taxon>Insecta</taxon>
        <taxon>Pterygota</taxon>
        <taxon>Neoptera</taxon>
        <taxon>Paraneoptera</taxon>
        <taxon>Thysanoptera</taxon>
        <taxon>Terebrantia</taxon>
        <taxon>Thripoidea</taxon>
        <taxon>Thripidae</taxon>
        <taxon>Frankliniella</taxon>
    </lineage>
</organism>
<evidence type="ECO:0000256" key="1">
    <source>
        <dbReference type="SAM" id="MobiDB-lite"/>
    </source>
</evidence>
<dbReference type="EMBL" id="JAHWGI010000572">
    <property type="protein sequence ID" value="KAK3916702.1"/>
    <property type="molecule type" value="Genomic_DNA"/>
</dbReference>
<protein>
    <submittedName>
        <fullName evidence="2">Extracellular matrix protein FRAS1</fullName>
    </submittedName>
</protein>
<name>A0AAE1LG00_9NEOP</name>
<feature type="region of interest" description="Disordered" evidence="1">
    <location>
        <begin position="98"/>
        <end position="118"/>
    </location>
</feature>
<sequence>DNEVQNPQDLDVAPGLHQPQNLDEHDNILENPHDADGAHGPPLFDRNPIGQEPDSDADSIWSDELNAGQLSDDSDDEDELYNPLLGDQDMADLLIQPNEDNADSDHSSSEEEDDNNFNLDHGSLAQLVDFSVPRTVKECVLLDLALSVRHHLTFECIIDSFASKNVLFGRKFFPTSKKELWKVLGRSDAGIVAHIYCDICQSYVGKKKEMGEFIVCPQCNTRKAVNKASYFVTLSLKKQLEYFFSIPGIAEHLAYRENRLKHTQEAIEDIYDGSEYRSIEVDGMKLINSNNFTMTLNLDGCKAKKGGKLTMMPVFLKLNELPPNLRQKYMFLAAIHVDKKEPNMVTYLHPVVKMLNKLAREGVTWSKNNEEVVSKIIVPTFCVDGKACAQVLNMVQHVSHFGCPCCTYYGISVNTTMRYPFQHPDLPPYAPRTNATMKQQMIEAEDLKTAGRADFIVQGHKGITPLMDLDYLDLAKGNCADDLHYIYECGALQHTEIFLKELPRLDNDMSEKALLETIDLRMRAIKTPSCIARKPGSCQIKNRKQWHGNEWRNWLWYCSVICLHGLFSSAQIHHLERLSYASYLLSQDIILPAHIDRAEELLREYLSLYDNFGLEKTRRNLHDLLHASDCVRRWGALWCYSTFNFESWNHCLMQLVSSPKGALLQIVTRHLIKLNLDVAISIDEQVSPDVKDELLKILKKPRHVRARQLGEHIYVMGPSTSRPVTHAENEVLNRENFQPQQLNSYKKMLIRSTVYTTSSYQQDHESKSDDSSVYTFTNIFCTIQDIVTFMSEDGSEVCGLFALQNTVKRPNRPLFPYAEHICEVEVDNGDLLFIRPEDIRSPVVKSPLLDRMFFIPVPNLNEID</sequence>
<dbReference type="PANTHER" id="PTHR46579">
    <property type="entry name" value="F5/8 TYPE C DOMAIN-CONTAINING PROTEIN-RELATED"/>
    <property type="match status" value="1"/>
</dbReference>
<dbReference type="AlphaFoldDB" id="A0AAE1LG00"/>
<dbReference type="PANTHER" id="PTHR46579:SF1">
    <property type="entry name" value="F5_8 TYPE C DOMAIN-CONTAINING PROTEIN"/>
    <property type="match status" value="1"/>
</dbReference>
<reference evidence="2" key="2">
    <citation type="journal article" date="2023" name="BMC Genomics">
        <title>Pest status, molecular evolution, and epigenetic factors derived from the genome assembly of Frankliniella fusca, a thysanopteran phytovirus vector.</title>
        <authorList>
            <person name="Catto M.A."/>
            <person name="Labadie P.E."/>
            <person name="Jacobson A.L."/>
            <person name="Kennedy G.G."/>
            <person name="Srinivasan R."/>
            <person name="Hunt B.G."/>
        </authorList>
    </citation>
    <scope>NUCLEOTIDE SEQUENCE</scope>
    <source>
        <strain evidence="2">PL_HMW_Pooled</strain>
    </source>
</reference>
<proteinExistence type="predicted"/>
<evidence type="ECO:0000313" key="2">
    <source>
        <dbReference type="EMBL" id="KAK3916702.1"/>
    </source>
</evidence>
<dbReference type="Proteomes" id="UP001219518">
    <property type="component" value="Unassembled WGS sequence"/>
</dbReference>
<reference evidence="2" key="1">
    <citation type="submission" date="2021-07" db="EMBL/GenBank/DDBJ databases">
        <authorList>
            <person name="Catto M.A."/>
            <person name="Jacobson A."/>
            <person name="Kennedy G."/>
            <person name="Labadie P."/>
            <person name="Hunt B.G."/>
            <person name="Srinivasan R."/>
        </authorList>
    </citation>
    <scope>NUCLEOTIDE SEQUENCE</scope>
    <source>
        <strain evidence="2">PL_HMW_Pooled</strain>
        <tissue evidence="2">Head</tissue>
    </source>
</reference>
<evidence type="ECO:0000313" key="3">
    <source>
        <dbReference type="Proteomes" id="UP001219518"/>
    </source>
</evidence>
<feature type="compositionally biased region" description="Basic and acidic residues" evidence="1">
    <location>
        <begin position="22"/>
        <end position="37"/>
    </location>
</feature>
<comment type="caution">
    <text evidence="2">The sequence shown here is derived from an EMBL/GenBank/DDBJ whole genome shotgun (WGS) entry which is preliminary data.</text>
</comment>